<dbReference type="InParanoid" id="A0A1S3JDN0"/>
<dbReference type="CDD" id="cd01450">
    <property type="entry name" value="vWFA_subfamily_ECM"/>
    <property type="match status" value="1"/>
</dbReference>
<evidence type="ECO:0000313" key="4">
    <source>
        <dbReference type="Proteomes" id="UP000085678"/>
    </source>
</evidence>
<dbReference type="PANTHER" id="PTHR24020">
    <property type="entry name" value="COLLAGEN ALPHA"/>
    <property type="match status" value="1"/>
</dbReference>
<evidence type="ECO:0000313" key="5">
    <source>
        <dbReference type="RefSeq" id="XP_013408438.1"/>
    </source>
</evidence>
<reference evidence="5" key="1">
    <citation type="submission" date="2025-08" db="UniProtKB">
        <authorList>
            <consortium name="RefSeq"/>
        </authorList>
    </citation>
    <scope>IDENTIFICATION</scope>
    <source>
        <tissue evidence="5">Gonads</tissue>
    </source>
</reference>
<dbReference type="KEGG" id="lak:106172305"/>
<dbReference type="SUPFAM" id="SSF56436">
    <property type="entry name" value="C-type lectin-like"/>
    <property type="match status" value="1"/>
</dbReference>
<sequence>MNRWKLLRFCFLLLFVIPTESSFGPKADIAFIVDASGSVGADNWKKQLSFVKNIVQRFDIGPNATHFGALSFSTGYRYGFHLQEHEDKPSVLAAIDKMNYQGGSTATHRALHILRMGMFNPRNRRGPRAGVPRVGILITDGLPDDIAATIQEAAFVKRSGITLFAVGIGDQVNETLLSTLASIPSDRHLLTAADFDGLFHLADSLANRINADFSGHCPASWIEIRGRCLLPSENEVSYEKARTECASRHERGSLATASNKILYKDLTKRLVYPLTGYEFSYYIGLDDKAEKGVYVFSDGITIDGNYSEWIPYIKPYNKEGPGCVCLDNNEAFMWRVTDCMERKRYICEIITGMLIL</sequence>
<dbReference type="GeneID" id="106172305"/>
<keyword evidence="4" id="KW-1185">Reference proteome</keyword>
<dbReference type="SUPFAM" id="SSF53300">
    <property type="entry name" value="vWA-like"/>
    <property type="match status" value="1"/>
</dbReference>
<gene>
    <name evidence="5" type="primary">LOC106172305</name>
</gene>
<dbReference type="InterPro" id="IPR036465">
    <property type="entry name" value="vWFA_dom_sf"/>
</dbReference>
<dbReference type="SMART" id="SM00034">
    <property type="entry name" value="CLECT"/>
    <property type="match status" value="1"/>
</dbReference>
<accession>A0A1S3JDN0</accession>
<dbReference type="GO" id="GO:0005581">
    <property type="term" value="C:collagen trimer"/>
    <property type="evidence" value="ECO:0007669"/>
    <property type="project" value="UniProtKB-KW"/>
</dbReference>
<dbReference type="Pfam" id="PF00059">
    <property type="entry name" value="Lectin_C"/>
    <property type="match status" value="1"/>
</dbReference>
<dbReference type="InterPro" id="IPR001304">
    <property type="entry name" value="C-type_lectin-like"/>
</dbReference>
<dbReference type="RefSeq" id="XP_013408438.1">
    <property type="nucleotide sequence ID" value="XM_013552984.1"/>
</dbReference>
<dbReference type="PROSITE" id="PS50041">
    <property type="entry name" value="C_TYPE_LECTIN_2"/>
    <property type="match status" value="1"/>
</dbReference>
<feature type="domain" description="C-type lectin" evidence="2">
    <location>
        <begin position="224"/>
        <end position="348"/>
    </location>
</feature>
<dbReference type="InterPro" id="IPR050525">
    <property type="entry name" value="ECM_Assembly_Org"/>
</dbReference>
<dbReference type="CDD" id="cd00037">
    <property type="entry name" value="CLECT"/>
    <property type="match status" value="1"/>
</dbReference>
<evidence type="ECO:0000256" key="1">
    <source>
        <dbReference type="SAM" id="SignalP"/>
    </source>
</evidence>
<dbReference type="PRINTS" id="PR00453">
    <property type="entry name" value="VWFADOMAIN"/>
</dbReference>
<dbReference type="Pfam" id="PF00092">
    <property type="entry name" value="VWA"/>
    <property type="match status" value="1"/>
</dbReference>
<feature type="signal peptide" evidence="1">
    <location>
        <begin position="1"/>
        <end position="21"/>
    </location>
</feature>
<feature type="chain" id="PRO_5010299132" evidence="1">
    <location>
        <begin position="22"/>
        <end position="356"/>
    </location>
</feature>
<dbReference type="Gene3D" id="3.10.100.10">
    <property type="entry name" value="Mannose-Binding Protein A, subunit A"/>
    <property type="match status" value="1"/>
</dbReference>
<evidence type="ECO:0000259" key="3">
    <source>
        <dbReference type="PROSITE" id="PS50234"/>
    </source>
</evidence>
<dbReference type="InterPro" id="IPR016187">
    <property type="entry name" value="CTDL_fold"/>
</dbReference>
<dbReference type="PROSITE" id="PS50234">
    <property type="entry name" value="VWFA"/>
    <property type="match status" value="1"/>
</dbReference>
<keyword evidence="1" id="KW-0732">Signal</keyword>
<protein>
    <submittedName>
        <fullName evidence="5">Collagen alpha-1(XIV) chain isoform X1</fullName>
    </submittedName>
</protein>
<dbReference type="Gene3D" id="3.40.50.410">
    <property type="entry name" value="von Willebrand factor, type A domain"/>
    <property type="match status" value="1"/>
</dbReference>
<evidence type="ECO:0000259" key="2">
    <source>
        <dbReference type="PROSITE" id="PS50041"/>
    </source>
</evidence>
<dbReference type="AlphaFoldDB" id="A0A1S3JDN0"/>
<organism evidence="4 5">
    <name type="scientific">Lingula anatina</name>
    <name type="common">Brachiopod</name>
    <name type="synonym">Lingula unguis</name>
    <dbReference type="NCBI Taxonomy" id="7574"/>
    <lineage>
        <taxon>Eukaryota</taxon>
        <taxon>Metazoa</taxon>
        <taxon>Spiralia</taxon>
        <taxon>Lophotrochozoa</taxon>
        <taxon>Brachiopoda</taxon>
        <taxon>Linguliformea</taxon>
        <taxon>Lingulata</taxon>
        <taxon>Lingulida</taxon>
        <taxon>Linguloidea</taxon>
        <taxon>Lingulidae</taxon>
        <taxon>Lingula</taxon>
    </lineage>
</organism>
<proteinExistence type="predicted"/>
<feature type="domain" description="VWFA" evidence="3">
    <location>
        <begin position="28"/>
        <end position="209"/>
    </location>
</feature>
<keyword evidence="5" id="KW-0176">Collagen</keyword>
<dbReference type="PANTHER" id="PTHR24020:SF84">
    <property type="entry name" value="VWFA DOMAIN-CONTAINING PROTEIN"/>
    <property type="match status" value="1"/>
</dbReference>
<dbReference type="InterPro" id="IPR016186">
    <property type="entry name" value="C-type_lectin-like/link_sf"/>
</dbReference>
<dbReference type="SMART" id="SM00327">
    <property type="entry name" value="VWA"/>
    <property type="match status" value="1"/>
</dbReference>
<dbReference type="OrthoDB" id="10256829at2759"/>
<dbReference type="Proteomes" id="UP000085678">
    <property type="component" value="Unplaced"/>
</dbReference>
<dbReference type="InterPro" id="IPR002035">
    <property type="entry name" value="VWF_A"/>
</dbReference>
<name>A0A1S3JDN0_LINAN</name>